<feature type="coiled-coil region" evidence="1">
    <location>
        <begin position="4"/>
        <end position="45"/>
    </location>
</feature>
<proteinExistence type="predicted"/>
<name>A0A6I4IW33_9FLAO</name>
<evidence type="ECO:0000313" key="2">
    <source>
        <dbReference type="EMBL" id="MVO11040.1"/>
    </source>
</evidence>
<dbReference type="Proteomes" id="UP000431264">
    <property type="component" value="Unassembled WGS sequence"/>
</dbReference>
<comment type="caution">
    <text evidence="2">The sequence shown here is derived from an EMBL/GenBank/DDBJ whole genome shotgun (WGS) entry which is preliminary data.</text>
</comment>
<sequence length="49" mass="5736">MTEIQRLEQTILDLITVIEKLQIDIKDLKKSNGELKIKLHSVNDKLDNF</sequence>
<protein>
    <submittedName>
        <fullName evidence="2">Uncharacterized protein</fullName>
    </submittedName>
</protein>
<accession>A0A6I4IW33</accession>
<keyword evidence="1" id="KW-0175">Coiled coil</keyword>
<dbReference type="EMBL" id="WQLW01000020">
    <property type="protein sequence ID" value="MVO11040.1"/>
    <property type="molecule type" value="Genomic_DNA"/>
</dbReference>
<gene>
    <name evidence="2" type="ORF">GOQ30_17845</name>
</gene>
<evidence type="ECO:0000313" key="3">
    <source>
        <dbReference type="Proteomes" id="UP000431264"/>
    </source>
</evidence>
<evidence type="ECO:0000256" key="1">
    <source>
        <dbReference type="SAM" id="Coils"/>
    </source>
</evidence>
<reference evidence="3" key="1">
    <citation type="submission" date="2019-05" db="EMBL/GenBank/DDBJ databases">
        <title>Flavobacterium profundi sp. nov., isolated from a deep-sea seamount.</title>
        <authorList>
            <person name="Zhang D.-C."/>
        </authorList>
    </citation>
    <scope>NUCLEOTIDE SEQUENCE [LARGE SCALE GENOMIC DNA]</scope>
    <source>
        <strain evidence="3">TP390</strain>
    </source>
</reference>
<keyword evidence="3" id="KW-1185">Reference proteome</keyword>
<dbReference type="RefSeq" id="WP_157504319.1">
    <property type="nucleotide sequence ID" value="NZ_VDCZ01000020.1"/>
</dbReference>
<organism evidence="2 3">
    <name type="scientific">Flavobacterium profundi</name>
    <dbReference type="NCBI Taxonomy" id="1774945"/>
    <lineage>
        <taxon>Bacteria</taxon>
        <taxon>Pseudomonadati</taxon>
        <taxon>Bacteroidota</taxon>
        <taxon>Flavobacteriia</taxon>
        <taxon>Flavobacteriales</taxon>
        <taxon>Flavobacteriaceae</taxon>
        <taxon>Flavobacterium</taxon>
    </lineage>
</organism>
<dbReference type="AlphaFoldDB" id="A0A6I4IW33"/>